<feature type="transmembrane region" description="Helical" evidence="1">
    <location>
        <begin position="102"/>
        <end position="122"/>
    </location>
</feature>
<keyword evidence="1" id="KW-1133">Transmembrane helix</keyword>
<evidence type="ECO:0000256" key="1">
    <source>
        <dbReference type="SAM" id="Phobius"/>
    </source>
</evidence>
<accession>A0A4U1B2G6</accession>
<dbReference type="RefSeq" id="WP_136737312.1">
    <property type="nucleotide sequence ID" value="NZ_SWDB01000051.1"/>
</dbReference>
<evidence type="ECO:0000313" key="2">
    <source>
        <dbReference type="EMBL" id="TKB42976.1"/>
    </source>
</evidence>
<feature type="transmembrane region" description="Helical" evidence="1">
    <location>
        <begin position="63"/>
        <end position="81"/>
    </location>
</feature>
<dbReference type="OrthoDB" id="6401267at2"/>
<name>A0A4U1B2G6_9GAMM</name>
<dbReference type="AlphaFoldDB" id="A0A4U1B2G6"/>
<evidence type="ECO:0000313" key="3">
    <source>
        <dbReference type="Proteomes" id="UP000307999"/>
    </source>
</evidence>
<keyword evidence="3" id="KW-1185">Reference proteome</keyword>
<feature type="transmembrane region" description="Helical" evidence="1">
    <location>
        <begin position="39"/>
        <end position="57"/>
    </location>
</feature>
<dbReference type="EMBL" id="SWDB01000051">
    <property type="protein sequence ID" value="TKB42976.1"/>
    <property type="molecule type" value="Genomic_DNA"/>
</dbReference>
<feature type="transmembrane region" description="Helical" evidence="1">
    <location>
        <begin position="6"/>
        <end position="30"/>
    </location>
</feature>
<keyword evidence="1" id="KW-0472">Membrane</keyword>
<keyword evidence="1" id="KW-0812">Transmembrane</keyword>
<reference evidence="2 3" key="1">
    <citation type="submission" date="2019-04" db="EMBL/GenBank/DDBJ databases">
        <title>Thalassotalea guangxiensis sp. nov., isolated from sediment of the coastal wetland.</title>
        <authorList>
            <person name="Zheng S."/>
            <person name="Zhang D."/>
        </authorList>
    </citation>
    <scope>NUCLEOTIDE SEQUENCE [LARGE SCALE GENOMIC DNA]</scope>
    <source>
        <strain evidence="2 3">ZS-4</strain>
    </source>
</reference>
<comment type="caution">
    <text evidence="2">The sequence shown here is derived from an EMBL/GenBank/DDBJ whole genome shotgun (WGS) entry which is preliminary data.</text>
</comment>
<proteinExistence type="predicted"/>
<organism evidence="2 3">
    <name type="scientific">Thalassotalea mangrovi</name>
    <dbReference type="NCBI Taxonomy" id="2572245"/>
    <lineage>
        <taxon>Bacteria</taxon>
        <taxon>Pseudomonadati</taxon>
        <taxon>Pseudomonadota</taxon>
        <taxon>Gammaproteobacteria</taxon>
        <taxon>Alteromonadales</taxon>
        <taxon>Colwelliaceae</taxon>
        <taxon>Thalassotalea</taxon>
    </lineage>
</organism>
<gene>
    <name evidence="2" type="ORF">E8M12_16205</name>
</gene>
<protein>
    <submittedName>
        <fullName evidence="2">Uncharacterized protein</fullName>
    </submittedName>
</protein>
<sequence>MSFIVTLFASCALVVGIIGLFKPELIYLILKKFKRRKSLRYVSIMLRVILGTGLLVMSDSSNSPVFIELLAWVILLSAVADSLTWKQSHLVYVSRLLQYQDVAVRCGSVCFALLGIFLLFALY</sequence>
<dbReference type="Proteomes" id="UP000307999">
    <property type="component" value="Unassembled WGS sequence"/>
</dbReference>